<evidence type="ECO:0000313" key="1">
    <source>
        <dbReference type="EMBL" id="ONM47272.1"/>
    </source>
</evidence>
<dbReference type="AlphaFoldDB" id="A0A1V2TCL9"/>
<proteinExistence type="predicted"/>
<name>A0A1V2TCL9_9NOCA</name>
<dbReference type="EMBL" id="MUMY01000016">
    <property type="protein sequence ID" value="ONM47272.1"/>
    <property type="molecule type" value="Genomic_DNA"/>
</dbReference>
<reference evidence="1 2" key="1">
    <citation type="journal article" date="2016" name="Antonie Van Leeuwenhoek">
        <title>Nocardia donostiensis sp. nov., isolated from human respiratory specimens.</title>
        <authorList>
            <person name="Ercibengoa M."/>
            <person name="Bell M."/>
            <person name="Marimon J.M."/>
            <person name="Humrighouse B."/>
            <person name="Klenk H.P."/>
            <person name="Potter G."/>
            <person name="Perez-Trallero E."/>
        </authorList>
    </citation>
    <scope>NUCLEOTIDE SEQUENCE [LARGE SCALE GENOMIC DNA]</scope>
    <source>
        <strain evidence="1 2">X1655</strain>
    </source>
</reference>
<keyword evidence="2" id="KW-1185">Reference proteome</keyword>
<gene>
    <name evidence="1" type="ORF">B0T46_18535</name>
</gene>
<evidence type="ECO:0000313" key="2">
    <source>
        <dbReference type="Proteomes" id="UP000188836"/>
    </source>
</evidence>
<protein>
    <submittedName>
        <fullName evidence="1">Uncharacterized protein</fullName>
    </submittedName>
</protein>
<dbReference type="Proteomes" id="UP000188836">
    <property type="component" value="Unassembled WGS sequence"/>
</dbReference>
<sequence length="256" mass="28387">MPAAGIDSAEQAYERYLAIEHGPQPTAPLPVVGIVCALLGRTDTGLSPHRPPDGRGVVLRASESQRMPCLSAVLTLTAERDLAVLDVGSRRLYNPRRRVRLPVTAGANTLPYLTEAILDELLSAPPDPADPALTVTRTPTRYIRTRRLPESVHELEHRRGGALFRLLTDNPDLVRRTIWSWAVEDPWWQEAIAWQPATEPTTHSTDSVASVLAELRRLEAETRELPAFQLLDTMQNLDNLTQSILDRVDDDSDGCP</sequence>
<accession>A0A1V2TCL9</accession>
<comment type="caution">
    <text evidence="1">The sequence shown here is derived from an EMBL/GenBank/DDBJ whole genome shotgun (WGS) entry which is preliminary data.</text>
</comment>
<organism evidence="1 2">
    <name type="scientific">Nocardia donostiensis</name>
    <dbReference type="NCBI Taxonomy" id="1538463"/>
    <lineage>
        <taxon>Bacteria</taxon>
        <taxon>Bacillati</taxon>
        <taxon>Actinomycetota</taxon>
        <taxon>Actinomycetes</taxon>
        <taxon>Mycobacteriales</taxon>
        <taxon>Nocardiaceae</taxon>
        <taxon>Nocardia</taxon>
    </lineage>
</organism>